<sequence>MALTKRILNVVMTLDSGDVTLDASLDMHVNVSKMALGLQHTCTIDVFGLSQALRQTLLSQFTAWNKRQIEQPVGAVAPRNNFVPVKVYAGYHSGSVGPAAPGQNTTTLIFDGWVVLCDPISGPPNIGVRLTCYQLAQQKTQFISDVAPASATVEQYANWIAKQMGLARVLCVTSLKDKVISNLSGTTEIVAALLVDIQEAFRPNVAAFIDNNTLIVKDVNQVIDNFNTVAVDEFIGTPMWTEWGVEFTCLYDPKIQLAGAATLKSLMNPGLNKSWVITALRYNLSSRAEPFYVTVDGCPPA</sequence>
<name>A0A2N7WUQ8_9BURK</name>
<gene>
    <name evidence="1" type="ORF">C0Z20_24630</name>
</gene>
<reference evidence="1 2" key="1">
    <citation type="submission" date="2018-01" db="EMBL/GenBank/DDBJ databases">
        <title>Whole genome analyses suggest that Burkholderia sensu lato contains two further novel genera in the rhizoxinica-symbiotica group Mycetohabitans gen. nov., and Trinickia gen. nov.: implications for the evolution of diazotrophy and nodulation in the Burkholderiaceae.</title>
        <authorList>
            <person name="Estrada-de los Santos P."/>
            <person name="Palmer M."/>
            <person name="Chavez-Ramirez B."/>
            <person name="Beukes C."/>
            <person name="Steenkamp E.T."/>
            <person name="Hirsch A.M."/>
            <person name="Manyaka P."/>
            <person name="Maluk M."/>
            <person name="Lafos M."/>
            <person name="Crook M."/>
            <person name="Gross E."/>
            <person name="Simon M.F."/>
            <person name="Bueno dos Reis Junior F."/>
            <person name="Poole P.S."/>
            <person name="Venter S.N."/>
            <person name="James E.K."/>
        </authorList>
    </citation>
    <scope>NUCLEOTIDE SEQUENCE [LARGE SCALE GENOMIC DNA]</scope>
    <source>
        <strain evidence="1 2">JPY 581</strain>
    </source>
</reference>
<proteinExistence type="predicted"/>
<protein>
    <submittedName>
        <fullName evidence="1">Uncharacterized protein</fullName>
    </submittedName>
</protein>
<dbReference type="EMBL" id="PNYC01000019">
    <property type="protein sequence ID" value="PMS33199.1"/>
    <property type="molecule type" value="Genomic_DNA"/>
</dbReference>
<organism evidence="1 2">
    <name type="scientific">Trinickia symbiotica</name>
    <dbReference type="NCBI Taxonomy" id="863227"/>
    <lineage>
        <taxon>Bacteria</taxon>
        <taxon>Pseudomonadati</taxon>
        <taxon>Pseudomonadota</taxon>
        <taxon>Betaproteobacteria</taxon>
        <taxon>Burkholderiales</taxon>
        <taxon>Burkholderiaceae</taxon>
        <taxon>Trinickia</taxon>
    </lineage>
</organism>
<dbReference type="AlphaFoldDB" id="A0A2N7WUQ8"/>
<dbReference type="Proteomes" id="UP000235777">
    <property type="component" value="Unassembled WGS sequence"/>
</dbReference>
<keyword evidence="2" id="KW-1185">Reference proteome</keyword>
<dbReference type="RefSeq" id="WP_018440746.1">
    <property type="nucleotide sequence ID" value="NZ_KB890172.1"/>
</dbReference>
<evidence type="ECO:0000313" key="2">
    <source>
        <dbReference type="Proteomes" id="UP000235777"/>
    </source>
</evidence>
<comment type="caution">
    <text evidence="1">The sequence shown here is derived from an EMBL/GenBank/DDBJ whole genome shotgun (WGS) entry which is preliminary data.</text>
</comment>
<dbReference type="STRING" id="863227.GCA_000373005_02198"/>
<dbReference type="OrthoDB" id="9131641at2"/>
<dbReference type="InterPro" id="IPR054496">
    <property type="entry name" value="E217_GP41"/>
</dbReference>
<dbReference type="Pfam" id="PF22759">
    <property type="entry name" value="E217_GP41"/>
    <property type="match status" value="1"/>
</dbReference>
<accession>A0A2N7WUQ8</accession>
<evidence type="ECO:0000313" key="1">
    <source>
        <dbReference type="EMBL" id="PMS33199.1"/>
    </source>
</evidence>